<dbReference type="InterPro" id="IPR002502">
    <property type="entry name" value="Amidase_domain"/>
</dbReference>
<dbReference type="GO" id="GO:0008745">
    <property type="term" value="F:N-acetylmuramoyl-L-alanine amidase activity"/>
    <property type="evidence" value="ECO:0007669"/>
    <property type="project" value="Ensembl"/>
</dbReference>
<dbReference type="Gene3D" id="3.40.80.10">
    <property type="entry name" value="Peptidoglycan recognition protein-like"/>
    <property type="match status" value="1"/>
</dbReference>
<dbReference type="GO" id="GO:0002376">
    <property type="term" value="P:immune system process"/>
    <property type="evidence" value="ECO:0007669"/>
    <property type="project" value="UniProtKB-KW"/>
</dbReference>
<dbReference type="PANTHER" id="PTHR11022:SF69">
    <property type="entry name" value="PEPTIDOGLYCAN RECOGNITION PROTEIN 6"/>
    <property type="match status" value="1"/>
</dbReference>
<dbReference type="Ensembl" id="ENSLCAT00010036043.1">
    <property type="protein sequence ID" value="ENSLCAP00010035223.1"/>
    <property type="gene ID" value="ENSLCAG00010016510.1"/>
</dbReference>
<dbReference type="SUPFAM" id="SSF55846">
    <property type="entry name" value="N-acetylmuramoyl-L-alanine amidase-like"/>
    <property type="match status" value="1"/>
</dbReference>
<reference evidence="5" key="3">
    <citation type="submission" date="2025-09" db="UniProtKB">
        <authorList>
            <consortium name="Ensembl"/>
        </authorList>
    </citation>
    <scope>IDENTIFICATION</scope>
</reference>
<dbReference type="InterPro" id="IPR006619">
    <property type="entry name" value="PGRP_domain_met/bac"/>
</dbReference>
<dbReference type="SMART" id="SM00701">
    <property type="entry name" value="PGRP"/>
    <property type="match status" value="1"/>
</dbReference>
<reference evidence="6" key="1">
    <citation type="submission" date="2015-09" db="EMBL/GenBank/DDBJ databases">
        <authorList>
            <person name="Sai Rama Sridatta P."/>
        </authorList>
    </citation>
    <scope>NUCLEOTIDE SEQUENCE [LARGE SCALE GENOMIC DNA]</scope>
</reference>
<dbReference type="PANTHER" id="PTHR11022">
    <property type="entry name" value="PEPTIDOGLYCAN RECOGNITION PROTEIN"/>
    <property type="match status" value="1"/>
</dbReference>
<evidence type="ECO:0000313" key="6">
    <source>
        <dbReference type="Proteomes" id="UP000314980"/>
    </source>
</evidence>
<feature type="domain" description="Peptidoglycan recognition protein family" evidence="4">
    <location>
        <begin position="290"/>
        <end position="436"/>
    </location>
</feature>
<reference evidence="5" key="2">
    <citation type="submission" date="2025-08" db="UniProtKB">
        <authorList>
            <consortium name="Ensembl"/>
        </authorList>
    </citation>
    <scope>IDENTIFICATION</scope>
</reference>
<dbReference type="GeneTree" id="ENSGT00940000158718"/>
<dbReference type="Proteomes" id="UP000314980">
    <property type="component" value="Unassembled WGS sequence"/>
</dbReference>
<keyword evidence="6" id="KW-1185">Reference proteome</keyword>
<dbReference type="GO" id="GO:0009253">
    <property type="term" value="P:peptidoglycan catabolic process"/>
    <property type="evidence" value="ECO:0007669"/>
    <property type="project" value="InterPro"/>
</dbReference>
<feature type="domain" description="N-acetylmuramoyl-L-alanine amidase" evidence="3">
    <location>
        <begin position="303"/>
        <end position="442"/>
    </location>
</feature>
<name>A0A4W6EAY9_LATCA</name>
<dbReference type="FunFam" id="3.40.80.10:FF:000001">
    <property type="entry name" value="Peptidoglycan recognition protein 1"/>
    <property type="match status" value="1"/>
</dbReference>
<dbReference type="InterPro" id="IPR015510">
    <property type="entry name" value="PGRP"/>
</dbReference>
<evidence type="ECO:0000256" key="2">
    <source>
        <dbReference type="ARBA" id="ARBA00022859"/>
    </source>
</evidence>
<dbReference type="GO" id="GO:0042742">
    <property type="term" value="P:defense response to bacterium"/>
    <property type="evidence" value="ECO:0007669"/>
    <property type="project" value="Ensembl"/>
</dbReference>
<keyword evidence="2" id="KW-0391">Immunity</keyword>
<gene>
    <name evidence="5" type="primary">pglyrp6</name>
</gene>
<dbReference type="STRING" id="8187.ENSLCAP00010035223"/>
<dbReference type="GO" id="GO:0008270">
    <property type="term" value="F:zinc ion binding"/>
    <property type="evidence" value="ECO:0007669"/>
    <property type="project" value="InterPro"/>
</dbReference>
<sequence length="545" mass="61205">MTERFMCFLSPASFSHHMDDFIRAVKQVEDGDPEAEPVVVLRRLRRAAGLKDAFIQHYLGDANSGGPELEAGLSNYISKAVKHKVTADAREDGVVLTSDGTTVALRPLLLGIETGFLSQSSGRVRGLYQLTLAKDLSLSLRHGSPLPHRLGTDGCWDSLTSPQVFTLSDVPTLLTHSQVNGGMDGVILGMEVAAKTRHPLKLSSLLTEYYCHQLGNNGLDTAPRLISRRRRENFRGLVTPPVLARKVMKSVELERRLKGRSKMEVKEKKQLMAVVREGMKEFVHMYTDCPTIIPRCMWGAEPYRGTPTNLSLPLSFMYIHHTHTPSQPCLTFEQCSADMRSMQRFHQEDRGWDDIGYSFVAGSDGHIYEGRGWHWRGAHTLGHNSIGYGVSFIGDYATHLPSQHSMGLVRDQLASCAVGGGRLIANFTLHGHRQVVNTSCPGDTLYNEIKGWEHFRVCSMSTDIHQQVLYIYIIVKEKLCSCVFNTVQHPLCVCVRVNPPFWTYQDSLTRKEYASFKSFTEKNEKLQVNKIHLLDSVWSKNCSPD</sequence>
<comment type="similarity">
    <text evidence="1">Belongs to the N-acetylmuramoyl-L-alanine amidase 2 family.</text>
</comment>
<dbReference type="AlphaFoldDB" id="A0A4W6EAY9"/>
<accession>A0A4W6EAY9</accession>
<dbReference type="FunCoup" id="A0A4W6EAY9">
    <property type="interactions" value="890"/>
</dbReference>
<evidence type="ECO:0000256" key="1">
    <source>
        <dbReference type="ARBA" id="ARBA00007553"/>
    </source>
</evidence>
<evidence type="ECO:0000313" key="5">
    <source>
        <dbReference type="Ensembl" id="ENSLCAP00010035223.1"/>
    </source>
</evidence>
<dbReference type="InterPro" id="IPR036505">
    <property type="entry name" value="Amidase/PGRP_sf"/>
</dbReference>
<evidence type="ECO:0000259" key="3">
    <source>
        <dbReference type="SMART" id="SM00644"/>
    </source>
</evidence>
<protein>
    <submittedName>
        <fullName evidence="5">Peptidoglycan recognition protein 6</fullName>
    </submittedName>
</protein>
<dbReference type="SMART" id="SM00644">
    <property type="entry name" value="Ami_2"/>
    <property type="match status" value="1"/>
</dbReference>
<dbReference type="InParanoid" id="A0A4W6EAY9"/>
<organism evidence="5 6">
    <name type="scientific">Lates calcarifer</name>
    <name type="common">Barramundi</name>
    <name type="synonym">Holocentrus calcarifer</name>
    <dbReference type="NCBI Taxonomy" id="8187"/>
    <lineage>
        <taxon>Eukaryota</taxon>
        <taxon>Metazoa</taxon>
        <taxon>Chordata</taxon>
        <taxon>Craniata</taxon>
        <taxon>Vertebrata</taxon>
        <taxon>Euteleostomi</taxon>
        <taxon>Actinopterygii</taxon>
        <taxon>Neopterygii</taxon>
        <taxon>Teleostei</taxon>
        <taxon>Neoteleostei</taxon>
        <taxon>Acanthomorphata</taxon>
        <taxon>Carangaria</taxon>
        <taxon>Carangaria incertae sedis</taxon>
        <taxon>Centropomidae</taxon>
        <taxon>Lates</taxon>
    </lineage>
</organism>
<evidence type="ECO:0000259" key="4">
    <source>
        <dbReference type="SMART" id="SM00701"/>
    </source>
</evidence>
<dbReference type="CDD" id="cd06583">
    <property type="entry name" value="PGRP"/>
    <property type="match status" value="1"/>
</dbReference>
<dbReference type="Pfam" id="PF01510">
    <property type="entry name" value="Amidase_2"/>
    <property type="match status" value="1"/>
</dbReference>
<proteinExistence type="inferred from homology"/>